<sequence>MALTDRGRVPIPYTYPWRRFDKVTNLFPAWIENSNLQEVTYRTWTGVPYGCHVACFEFATAKFVDAGGDHAQSYQLFRATERVFKPTARHSKRRFTWMREKLATFIQLQYPSLPLELCLMISGDLVPEYAIAGLASLVPRRKGGREDNRRCPIDRSADIWVRYVHLDGVRYVASLSNSSERGHTTRLHTAEKEDDKDGSSDACQYRPPVGVNMVEDHLGIVDVLCYRGKPDHGGKWPTCYVDIQWRSLPFGDGRYISTISDVGLVFPFE</sequence>
<proteinExistence type="predicted"/>
<evidence type="ECO:0000256" key="1">
    <source>
        <dbReference type="SAM" id="MobiDB-lite"/>
    </source>
</evidence>
<evidence type="ECO:0000313" key="3">
    <source>
        <dbReference type="Proteomes" id="UP001446871"/>
    </source>
</evidence>
<accession>A0ABR1WKG3</accession>
<name>A0ABR1WKG3_9PEZI</name>
<feature type="compositionally biased region" description="Basic and acidic residues" evidence="1">
    <location>
        <begin position="182"/>
        <end position="199"/>
    </location>
</feature>
<comment type="caution">
    <text evidence="2">The sequence shown here is derived from an EMBL/GenBank/DDBJ whole genome shotgun (WGS) entry which is preliminary data.</text>
</comment>
<evidence type="ECO:0000313" key="2">
    <source>
        <dbReference type="EMBL" id="KAK8083987.1"/>
    </source>
</evidence>
<dbReference type="Proteomes" id="UP001446871">
    <property type="component" value="Unassembled WGS sequence"/>
</dbReference>
<organism evidence="2 3">
    <name type="scientific">Apiospora saccharicola</name>
    <dbReference type="NCBI Taxonomy" id="335842"/>
    <lineage>
        <taxon>Eukaryota</taxon>
        <taxon>Fungi</taxon>
        <taxon>Dikarya</taxon>
        <taxon>Ascomycota</taxon>
        <taxon>Pezizomycotina</taxon>
        <taxon>Sordariomycetes</taxon>
        <taxon>Xylariomycetidae</taxon>
        <taxon>Amphisphaeriales</taxon>
        <taxon>Apiosporaceae</taxon>
        <taxon>Apiospora</taxon>
    </lineage>
</organism>
<protein>
    <submittedName>
        <fullName evidence="2">Uncharacterized protein</fullName>
    </submittedName>
</protein>
<feature type="region of interest" description="Disordered" evidence="1">
    <location>
        <begin position="182"/>
        <end position="202"/>
    </location>
</feature>
<dbReference type="EMBL" id="JAQQWM010000001">
    <property type="protein sequence ID" value="KAK8083987.1"/>
    <property type="molecule type" value="Genomic_DNA"/>
</dbReference>
<gene>
    <name evidence="2" type="ORF">PG996_002768</name>
</gene>
<reference evidence="2 3" key="1">
    <citation type="submission" date="2023-01" db="EMBL/GenBank/DDBJ databases">
        <title>Analysis of 21 Apiospora genomes using comparative genomics revels a genus with tremendous synthesis potential of carbohydrate active enzymes and secondary metabolites.</title>
        <authorList>
            <person name="Sorensen T."/>
        </authorList>
    </citation>
    <scope>NUCLEOTIDE SEQUENCE [LARGE SCALE GENOMIC DNA]</scope>
    <source>
        <strain evidence="2 3">CBS 83171</strain>
    </source>
</reference>
<keyword evidence="3" id="KW-1185">Reference proteome</keyword>